<sequence length="281" mass="31603">MSSALPAARSAKEARRDAMIVAFTYKQYPGQQQVDLKVKIEVPGSWFAQGIGGRLNTDERAEKYEAIAVEYDPQHVFRAQSKGRGGSSKAAEAIRFICPEDAAEEEGHCGYWMRLSEWNRYRNDTYKERREDELPFLPPSELDHAMQEVQQNKEKKRSKVEANEVEEKPPVYKYFDLVKSGVHEAQTKAGPVNVPCEWYRCKKGAQCKVKSATPDDLHKVVKKGTSGLLKHIRACEGEEVWLRVRALTFSAISIGICCSSAQPLDTYAVSIAGCMPLILML</sequence>
<gene>
    <name evidence="1" type="ORF">AB1Y20_014209</name>
</gene>
<evidence type="ECO:0000313" key="1">
    <source>
        <dbReference type="EMBL" id="KAL1496605.1"/>
    </source>
</evidence>
<dbReference type="EMBL" id="JBGBPQ010000028">
    <property type="protein sequence ID" value="KAL1496605.1"/>
    <property type="molecule type" value="Genomic_DNA"/>
</dbReference>
<name>A0AB34IEH1_PRYPA</name>
<dbReference type="Proteomes" id="UP001515480">
    <property type="component" value="Unassembled WGS sequence"/>
</dbReference>
<protein>
    <submittedName>
        <fullName evidence="1">Uncharacterized protein</fullName>
    </submittedName>
</protein>
<keyword evidence="2" id="KW-1185">Reference proteome</keyword>
<proteinExistence type="predicted"/>
<reference evidence="1 2" key="1">
    <citation type="journal article" date="2024" name="Science">
        <title>Giant polyketide synthase enzymes in the biosynthesis of giant marine polyether toxins.</title>
        <authorList>
            <person name="Fallon T.R."/>
            <person name="Shende V.V."/>
            <person name="Wierzbicki I.H."/>
            <person name="Pendleton A.L."/>
            <person name="Watervoot N.F."/>
            <person name="Auber R.P."/>
            <person name="Gonzalez D.J."/>
            <person name="Wisecaver J.H."/>
            <person name="Moore B.S."/>
        </authorList>
    </citation>
    <scope>NUCLEOTIDE SEQUENCE [LARGE SCALE GENOMIC DNA]</scope>
    <source>
        <strain evidence="1 2">12B1</strain>
    </source>
</reference>
<evidence type="ECO:0000313" key="2">
    <source>
        <dbReference type="Proteomes" id="UP001515480"/>
    </source>
</evidence>
<comment type="caution">
    <text evidence="1">The sequence shown here is derived from an EMBL/GenBank/DDBJ whole genome shotgun (WGS) entry which is preliminary data.</text>
</comment>
<organism evidence="1 2">
    <name type="scientific">Prymnesium parvum</name>
    <name type="common">Toxic golden alga</name>
    <dbReference type="NCBI Taxonomy" id="97485"/>
    <lineage>
        <taxon>Eukaryota</taxon>
        <taxon>Haptista</taxon>
        <taxon>Haptophyta</taxon>
        <taxon>Prymnesiophyceae</taxon>
        <taxon>Prymnesiales</taxon>
        <taxon>Prymnesiaceae</taxon>
        <taxon>Prymnesium</taxon>
    </lineage>
</organism>
<dbReference type="AlphaFoldDB" id="A0AB34IEH1"/>
<accession>A0AB34IEH1</accession>